<keyword evidence="1" id="KW-0472">Membrane</keyword>
<evidence type="ECO:0000313" key="2">
    <source>
        <dbReference type="EMBL" id="CAI8025700.1"/>
    </source>
</evidence>
<protein>
    <submittedName>
        <fullName evidence="2">Uncharacterized protein</fullName>
    </submittedName>
</protein>
<evidence type="ECO:0000256" key="1">
    <source>
        <dbReference type="SAM" id="Phobius"/>
    </source>
</evidence>
<dbReference type="Proteomes" id="UP001174909">
    <property type="component" value="Unassembled WGS sequence"/>
</dbReference>
<feature type="transmembrane region" description="Helical" evidence="1">
    <location>
        <begin position="6"/>
        <end position="24"/>
    </location>
</feature>
<keyword evidence="1" id="KW-1133">Transmembrane helix</keyword>
<dbReference type="AlphaFoldDB" id="A0AA35S905"/>
<sequence>MMGYSMYGMGASMAFNNLMFGIYFHDHYNHSIRHSYMWHYHHQSYDRSHWDAKKQAEYDHYKEYYENQGIESNPNYVDPGTNPDENYVASYVEENPDKFYGEGAEVFTVDELPDEEALKVELLAAAEETPTVTTPATTTSTTRAPPATRTVVVQKRTSGGTWFLLIFGGILVVGVVMLVMYNKGYF</sequence>
<feature type="transmembrane region" description="Helical" evidence="1">
    <location>
        <begin position="162"/>
        <end position="181"/>
    </location>
</feature>
<name>A0AA35S905_GEOBA</name>
<accession>A0AA35S905</accession>
<organism evidence="2 3">
    <name type="scientific">Geodia barretti</name>
    <name type="common">Barrett's horny sponge</name>
    <dbReference type="NCBI Taxonomy" id="519541"/>
    <lineage>
        <taxon>Eukaryota</taxon>
        <taxon>Metazoa</taxon>
        <taxon>Porifera</taxon>
        <taxon>Demospongiae</taxon>
        <taxon>Heteroscleromorpha</taxon>
        <taxon>Tetractinellida</taxon>
        <taxon>Astrophorina</taxon>
        <taxon>Geodiidae</taxon>
        <taxon>Geodia</taxon>
    </lineage>
</organism>
<evidence type="ECO:0000313" key="3">
    <source>
        <dbReference type="Proteomes" id="UP001174909"/>
    </source>
</evidence>
<gene>
    <name evidence="2" type="ORF">GBAR_LOCUS14824</name>
</gene>
<comment type="caution">
    <text evidence="2">The sequence shown here is derived from an EMBL/GenBank/DDBJ whole genome shotgun (WGS) entry which is preliminary data.</text>
</comment>
<dbReference type="EMBL" id="CASHTH010002177">
    <property type="protein sequence ID" value="CAI8025700.1"/>
    <property type="molecule type" value="Genomic_DNA"/>
</dbReference>
<keyword evidence="1" id="KW-0812">Transmembrane</keyword>
<proteinExistence type="predicted"/>
<reference evidence="2" key="1">
    <citation type="submission" date="2023-03" db="EMBL/GenBank/DDBJ databases">
        <authorList>
            <person name="Steffen K."/>
            <person name="Cardenas P."/>
        </authorList>
    </citation>
    <scope>NUCLEOTIDE SEQUENCE</scope>
</reference>
<keyword evidence="3" id="KW-1185">Reference proteome</keyword>